<gene>
    <name evidence="2" type="ORF">QO018_004249</name>
</gene>
<feature type="domain" description="HTH cro/C1-type" evidence="1">
    <location>
        <begin position="3"/>
        <end position="59"/>
    </location>
</feature>
<evidence type="ECO:0000313" key="2">
    <source>
        <dbReference type="EMBL" id="MDQ0535371.1"/>
    </source>
</evidence>
<dbReference type="RefSeq" id="WP_209985876.1">
    <property type="nucleotide sequence ID" value="NZ_JAGINO010000017.1"/>
</dbReference>
<reference evidence="2 3" key="1">
    <citation type="submission" date="2023-07" db="EMBL/GenBank/DDBJ databases">
        <title>Genomic Encyclopedia of Type Strains, Phase IV (KMG-IV): sequencing the most valuable type-strain genomes for metagenomic binning, comparative biology and taxonomic classification.</title>
        <authorList>
            <person name="Goeker M."/>
        </authorList>
    </citation>
    <scope>NUCLEOTIDE SEQUENCE [LARGE SCALE GENOMIC DNA]</scope>
    <source>
        <strain evidence="2 3">DSM 19922</strain>
    </source>
</reference>
<keyword evidence="3" id="KW-1185">Reference proteome</keyword>
<sequence length="86" mass="9831">MKLASFLEKRRITLAQMGDLLGVSAEAVRRYKDGLRYPEPDIMARMREVTRGKVSEKDFHEVAMQLAARRAERRASRRAPAEARAS</sequence>
<accession>A0ABU0MPP3</accession>
<protein>
    <submittedName>
        <fullName evidence="2">Transcriptional regulator</fullName>
    </submittedName>
</protein>
<organism evidence="2 3">
    <name type="scientific">Azospirillum picis</name>
    <dbReference type="NCBI Taxonomy" id="488438"/>
    <lineage>
        <taxon>Bacteria</taxon>
        <taxon>Pseudomonadati</taxon>
        <taxon>Pseudomonadota</taxon>
        <taxon>Alphaproteobacteria</taxon>
        <taxon>Rhodospirillales</taxon>
        <taxon>Azospirillaceae</taxon>
        <taxon>Azospirillum</taxon>
    </lineage>
</organism>
<dbReference type="PROSITE" id="PS50943">
    <property type="entry name" value="HTH_CROC1"/>
    <property type="match status" value="1"/>
</dbReference>
<dbReference type="EMBL" id="JAUSVU010000017">
    <property type="protein sequence ID" value="MDQ0535371.1"/>
    <property type="molecule type" value="Genomic_DNA"/>
</dbReference>
<proteinExistence type="predicted"/>
<dbReference type="SUPFAM" id="SSF47413">
    <property type="entry name" value="lambda repressor-like DNA-binding domains"/>
    <property type="match status" value="1"/>
</dbReference>
<dbReference type="Proteomes" id="UP001244552">
    <property type="component" value="Unassembled WGS sequence"/>
</dbReference>
<dbReference type="InterPro" id="IPR001387">
    <property type="entry name" value="Cro/C1-type_HTH"/>
</dbReference>
<comment type="caution">
    <text evidence="2">The sequence shown here is derived from an EMBL/GenBank/DDBJ whole genome shotgun (WGS) entry which is preliminary data.</text>
</comment>
<dbReference type="InterPro" id="IPR010982">
    <property type="entry name" value="Lambda_DNA-bd_dom_sf"/>
</dbReference>
<name>A0ABU0MPP3_9PROT</name>
<evidence type="ECO:0000259" key="1">
    <source>
        <dbReference type="PROSITE" id="PS50943"/>
    </source>
</evidence>
<evidence type="ECO:0000313" key="3">
    <source>
        <dbReference type="Proteomes" id="UP001244552"/>
    </source>
</evidence>